<dbReference type="EMBL" id="SLZW01000005">
    <property type="protein sequence ID" value="TCS62573.1"/>
    <property type="molecule type" value="Genomic_DNA"/>
</dbReference>
<evidence type="ECO:0000313" key="1">
    <source>
        <dbReference type="EMBL" id="TCS62573.1"/>
    </source>
</evidence>
<reference evidence="1 2" key="1">
    <citation type="submission" date="2019-03" db="EMBL/GenBank/DDBJ databases">
        <title>Genomic Encyclopedia of Type Strains, Phase IV (KMG-IV): sequencing the most valuable type-strain genomes for metagenomic binning, comparative biology and taxonomic classification.</title>
        <authorList>
            <person name="Goeker M."/>
        </authorList>
    </citation>
    <scope>NUCLEOTIDE SEQUENCE [LARGE SCALE GENOMIC DNA]</scope>
    <source>
        <strain evidence="1 2">DSM 101688</strain>
    </source>
</reference>
<evidence type="ECO:0008006" key="3">
    <source>
        <dbReference type="Google" id="ProtNLM"/>
    </source>
</evidence>
<proteinExistence type="predicted"/>
<evidence type="ECO:0000313" key="2">
    <source>
        <dbReference type="Proteomes" id="UP000295304"/>
    </source>
</evidence>
<dbReference type="OrthoDB" id="7855192at2"/>
<keyword evidence="2" id="KW-1185">Reference proteome</keyword>
<accession>A0A4R3JBX4</accession>
<gene>
    <name evidence="1" type="ORF">EDD55_105119</name>
</gene>
<protein>
    <recommendedName>
        <fullName evidence="3">ArsR family transcriptional regulator</fullName>
    </recommendedName>
</protein>
<comment type="caution">
    <text evidence="1">The sequence shown here is derived from an EMBL/GenBank/DDBJ whole genome shotgun (WGS) entry which is preliminary data.</text>
</comment>
<sequence length="100" mass="11293">MSVVKDVFRQDRRLVILRLLGEDRAGSLNERVVQKALAAYGHNLNDAELRGELQFLQNELAIDIEQIADGALWVAHLARRGELHLTRQDVIAGVARPSRR</sequence>
<organism evidence="1 2">
    <name type="scientific">Varunaivibrio sulfuroxidans</name>
    <dbReference type="NCBI Taxonomy" id="1773489"/>
    <lineage>
        <taxon>Bacteria</taxon>
        <taxon>Pseudomonadati</taxon>
        <taxon>Pseudomonadota</taxon>
        <taxon>Alphaproteobacteria</taxon>
        <taxon>Rhodospirillales</taxon>
        <taxon>Magnetovibrionaceae</taxon>
        <taxon>Varunaivibrio</taxon>
    </lineage>
</organism>
<dbReference type="RefSeq" id="WP_132939020.1">
    <property type="nucleotide sequence ID" value="NZ_CP119676.1"/>
</dbReference>
<dbReference type="AlphaFoldDB" id="A0A4R3JBX4"/>
<dbReference type="Proteomes" id="UP000295304">
    <property type="component" value="Unassembled WGS sequence"/>
</dbReference>
<name>A0A4R3JBX4_9PROT</name>